<dbReference type="InterPro" id="IPR033932">
    <property type="entry name" value="YtcJ-like"/>
</dbReference>
<organism evidence="3 4">
    <name type="scientific">Basidiobolus ranarum</name>
    <dbReference type="NCBI Taxonomy" id="34480"/>
    <lineage>
        <taxon>Eukaryota</taxon>
        <taxon>Fungi</taxon>
        <taxon>Fungi incertae sedis</taxon>
        <taxon>Zoopagomycota</taxon>
        <taxon>Entomophthoromycotina</taxon>
        <taxon>Basidiobolomycetes</taxon>
        <taxon>Basidiobolales</taxon>
        <taxon>Basidiobolaceae</taxon>
        <taxon>Basidiobolus</taxon>
    </lineage>
</organism>
<dbReference type="InterPro" id="IPR011059">
    <property type="entry name" value="Metal-dep_hydrolase_composite"/>
</dbReference>
<keyword evidence="1" id="KW-0732">Signal</keyword>
<dbReference type="Gene3D" id="3.10.310.70">
    <property type="match status" value="1"/>
</dbReference>
<dbReference type="PANTHER" id="PTHR22642:SF2">
    <property type="entry name" value="PROTEIN LONG AFTER FAR-RED 3"/>
    <property type="match status" value="1"/>
</dbReference>
<dbReference type="InterPro" id="IPR013108">
    <property type="entry name" value="Amidohydro_3"/>
</dbReference>
<name>A0ABR2VPD5_9FUNG</name>
<dbReference type="CDD" id="cd01300">
    <property type="entry name" value="YtcJ_like"/>
    <property type="match status" value="1"/>
</dbReference>
<dbReference type="PANTHER" id="PTHR22642">
    <property type="entry name" value="IMIDAZOLONEPROPIONASE"/>
    <property type="match status" value="1"/>
</dbReference>
<keyword evidence="4" id="KW-1185">Reference proteome</keyword>
<dbReference type="SUPFAM" id="SSF51338">
    <property type="entry name" value="Composite domain of metallo-dependent hydrolases"/>
    <property type="match status" value="1"/>
</dbReference>
<gene>
    <name evidence="3" type="ORF">K7432_014554</name>
</gene>
<dbReference type="Proteomes" id="UP001479436">
    <property type="component" value="Unassembled WGS sequence"/>
</dbReference>
<proteinExistence type="predicted"/>
<feature type="domain" description="Amidohydrolase 3" evidence="2">
    <location>
        <begin position="77"/>
        <end position="574"/>
    </location>
</feature>
<dbReference type="EMBL" id="JASJQH010008561">
    <property type="protein sequence ID" value="KAK9688047.1"/>
    <property type="molecule type" value="Genomic_DNA"/>
</dbReference>
<evidence type="ECO:0000256" key="1">
    <source>
        <dbReference type="SAM" id="SignalP"/>
    </source>
</evidence>
<evidence type="ECO:0000259" key="2">
    <source>
        <dbReference type="Pfam" id="PF07969"/>
    </source>
</evidence>
<evidence type="ECO:0000313" key="3">
    <source>
        <dbReference type="EMBL" id="KAK9688047.1"/>
    </source>
</evidence>
<dbReference type="Gene3D" id="3.20.20.140">
    <property type="entry name" value="Metal-dependent hydrolases"/>
    <property type="match status" value="1"/>
</dbReference>
<sequence>MKWIAFSAGLISFLVAGVSAEQYILSQKSVTVYHHGNIYTADTKLPNAQAFVVRDGWFLDVGSNHDILRRWRKRGNQFVNLKKKTVVPGLVDSHGHFIQFGRTLNEVNLNSAKSIDDVRQLLKEYISNSPLQFGPEGPWLLGYSWNQNNWPGGQFPTAKDLDQDPVLAKIPISLTRVDSHALWVNGAVLDIMKKNGFDENAPVPGGEIVKTPGIGVFIDNAQFLVQNSQPPYTEGQNLKAVKDATAFLHSVGFTGVHDAGVDPETIRFFRRVAETGDWSLRSNVMVYCPENSYCGDQIDAFEVDGKLKVRSVKILIDGALGSWGAALIRPYSDNPSTRGILRSDVTILAKTVDQWMEKGFQVATHAIGDLGNKLVLDAYELALGKRWNLNETAGNRWNDKFRLRIEHAQILTEEDIKRVGELGIIPSVQPRHATSDMAFAEKRLGSKRILGAYAWQSFLNVSVPVLPLGSDFPVEPPGFLLDFYAAITRNDLDGTSPQGPHGWFPNQKLTREQALRGFTIDAAYASFSENEIGSITPRKRADFVVFAKDIMKIKPKHIPNTKIIATVVNGEAVYGNI</sequence>
<dbReference type="Gene3D" id="2.30.40.10">
    <property type="entry name" value="Urease, subunit C, domain 1"/>
    <property type="match status" value="1"/>
</dbReference>
<accession>A0ABR2VPD5</accession>
<comment type="caution">
    <text evidence="3">The sequence shown here is derived from an EMBL/GenBank/DDBJ whole genome shotgun (WGS) entry which is preliminary data.</text>
</comment>
<protein>
    <recommendedName>
        <fullName evidence="2">Amidohydrolase 3 domain-containing protein</fullName>
    </recommendedName>
</protein>
<dbReference type="Pfam" id="PF07969">
    <property type="entry name" value="Amidohydro_3"/>
    <property type="match status" value="1"/>
</dbReference>
<evidence type="ECO:0000313" key="4">
    <source>
        <dbReference type="Proteomes" id="UP001479436"/>
    </source>
</evidence>
<feature type="chain" id="PRO_5045162662" description="Amidohydrolase 3 domain-containing protein" evidence="1">
    <location>
        <begin position="21"/>
        <end position="577"/>
    </location>
</feature>
<dbReference type="SUPFAM" id="SSF51556">
    <property type="entry name" value="Metallo-dependent hydrolases"/>
    <property type="match status" value="1"/>
</dbReference>
<dbReference type="InterPro" id="IPR032466">
    <property type="entry name" value="Metal_Hydrolase"/>
</dbReference>
<feature type="signal peptide" evidence="1">
    <location>
        <begin position="1"/>
        <end position="20"/>
    </location>
</feature>
<reference evidence="3 4" key="1">
    <citation type="submission" date="2023-04" db="EMBL/GenBank/DDBJ databases">
        <title>Genome of Basidiobolus ranarum AG-B5.</title>
        <authorList>
            <person name="Stajich J.E."/>
            <person name="Carter-House D."/>
            <person name="Gryganskyi A."/>
        </authorList>
    </citation>
    <scope>NUCLEOTIDE SEQUENCE [LARGE SCALE GENOMIC DNA]</scope>
    <source>
        <strain evidence="3 4">AG-B5</strain>
    </source>
</reference>